<accession>A0A975DBH3</accession>
<evidence type="ECO:0000256" key="1">
    <source>
        <dbReference type="SAM" id="Phobius"/>
    </source>
</evidence>
<proteinExistence type="predicted"/>
<protein>
    <submittedName>
        <fullName evidence="2">DUF4381 domain-containing protein</fullName>
    </submittedName>
</protein>
<dbReference type="InterPro" id="IPR025489">
    <property type="entry name" value="DUF4381"/>
</dbReference>
<keyword evidence="1" id="KW-0472">Membrane</keyword>
<dbReference type="AlphaFoldDB" id="A0A975DBH3"/>
<dbReference type="KEGG" id="psym:J1N51_13405"/>
<organism evidence="2 3">
    <name type="scientific">Psychrosphaera ytuae</name>
    <dbReference type="NCBI Taxonomy" id="2820710"/>
    <lineage>
        <taxon>Bacteria</taxon>
        <taxon>Pseudomonadati</taxon>
        <taxon>Pseudomonadota</taxon>
        <taxon>Gammaproteobacteria</taxon>
        <taxon>Alteromonadales</taxon>
        <taxon>Pseudoalteromonadaceae</taxon>
        <taxon>Psychrosphaera</taxon>
    </lineage>
</organism>
<gene>
    <name evidence="2" type="ORF">J1N51_13405</name>
</gene>
<evidence type="ECO:0000313" key="2">
    <source>
        <dbReference type="EMBL" id="QTH63699.1"/>
    </source>
</evidence>
<keyword evidence="1" id="KW-0812">Transmembrane</keyword>
<dbReference type="EMBL" id="CP072110">
    <property type="protein sequence ID" value="QTH63699.1"/>
    <property type="molecule type" value="Genomic_DNA"/>
</dbReference>
<keyword evidence="3" id="KW-1185">Reference proteome</keyword>
<dbReference type="RefSeq" id="WP_208831754.1">
    <property type="nucleotide sequence ID" value="NZ_CP072110.1"/>
</dbReference>
<feature type="transmembrane region" description="Helical" evidence="1">
    <location>
        <begin position="26"/>
        <end position="46"/>
    </location>
</feature>
<keyword evidence="1" id="KW-1133">Transmembrane helix</keyword>
<evidence type="ECO:0000313" key="3">
    <source>
        <dbReference type="Proteomes" id="UP000682739"/>
    </source>
</evidence>
<reference evidence="2" key="1">
    <citation type="submission" date="2021-03" db="EMBL/GenBank/DDBJ databases">
        <title>Description of Psychrosphaera ytuae sp. nov. isolated from deep sea sediment of South China Sea.</title>
        <authorList>
            <person name="Zhang J."/>
            <person name="Xu X.-D."/>
        </authorList>
    </citation>
    <scope>NUCLEOTIDE SEQUENCE</scope>
    <source>
        <strain evidence="2">MTZ26</strain>
    </source>
</reference>
<dbReference type="Pfam" id="PF14316">
    <property type="entry name" value="DUF4381"/>
    <property type="match status" value="1"/>
</dbReference>
<name>A0A975DBH3_9GAMM</name>
<sequence>MAQPPISELNDIILPEPTSWWPLGPAWYVIAILFLIALIWFVQFQLRRRTLMKAKKEALKLLSELQQEPHPQKAVKAINQILKRVALAYAHRESVAALSGEAWVTQLNKWAKADNQISQEFPALAYKPKCSAANADLYLNQAIAWVKTSSLTNPKGVRLDKHKESHRV</sequence>
<dbReference type="Proteomes" id="UP000682739">
    <property type="component" value="Chromosome"/>
</dbReference>